<feature type="compositionally biased region" description="Basic and acidic residues" evidence="2">
    <location>
        <begin position="501"/>
        <end position="511"/>
    </location>
</feature>
<feature type="compositionally biased region" description="Polar residues" evidence="2">
    <location>
        <begin position="697"/>
        <end position="715"/>
    </location>
</feature>
<evidence type="ECO:0000313" key="4">
    <source>
        <dbReference type="RefSeq" id="XP_008798674.2"/>
    </source>
</evidence>
<protein>
    <submittedName>
        <fullName evidence="4">Uncharacterized protein At5g41620-like</fullName>
    </submittedName>
</protein>
<reference evidence="4" key="1">
    <citation type="submission" date="2025-08" db="UniProtKB">
        <authorList>
            <consortium name="RefSeq"/>
        </authorList>
    </citation>
    <scope>IDENTIFICATION</scope>
    <source>
        <tissue evidence="4">Young leaves</tissue>
    </source>
</reference>
<dbReference type="KEGG" id="pda:103713496"/>
<sequence>MEGEKVAAINGGDDGGLGGSKQELLGSKLRREISAGRKGGRSTPVPPWVLLEPNKNKAVSLASGNSSTAAAVSARKLGASLWEMQDHLPLSKMSRRGERLRRDKCGEPLNLPGSSEQASPIRLQSAGTLRRHVVASLIQHQKLIETNNHDLQAVSPTSASYSSSMEVLSWNQVMTPSSSTNCRGRIGESGYNLKASTELVKVLNRIWSLEEQHASSVSLVKALKVELGQAQSRIQGLMQEQQACRHEMDDLVKQVAEDKLIRKNREQERIKAAVQSIKEELENEKKIRRLSESLHRKLGKEINEVKSAFSKALKELERERKRRGLLEDLCDEFAKGIGNYEQEIQELKQKSARDTDNRFDWLLLHVSEAWLDERLQMKTAEAQGNLAEKNMIIERLSGEIESFLETRRSNSSKNGIAYRTEARKNGSVRRHSLESVHLNGATSAPQDAEDDDSVASDLLCFELNMNINGGPIYDQIKLQGENGIDKSEEKKKSSSTNENMKYSEKDKDHDVSGMQVQFVEETDRTRLCNGNPVHVDDSLNEIHLPAHTDADSRCIEVNQGKPAAAQNSEICQAQDGDQNLKKKLDKQHESDQLTGNLMKNQADFPRGTKFNPHRNIRKSCDHFLLQGHFAPVGGDDSLGDFCSLSSPVQQWNHQHVFADLEISEFSSKLPQMAQMCTLKAKLLEARLEGRHARQKSSKGSSNGSITKRNKQLQLH</sequence>
<dbReference type="OrthoDB" id="670909at2759"/>
<dbReference type="Proteomes" id="UP000228380">
    <property type="component" value="Unplaced"/>
</dbReference>
<organism evidence="3 4">
    <name type="scientific">Phoenix dactylifera</name>
    <name type="common">Date palm</name>
    <dbReference type="NCBI Taxonomy" id="42345"/>
    <lineage>
        <taxon>Eukaryota</taxon>
        <taxon>Viridiplantae</taxon>
        <taxon>Streptophyta</taxon>
        <taxon>Embryophyta</taxon>
        <taxon>Tracheophyta</taxon>
        <taxon>Spermatophyta</taxon>
        <taxon>Magnoliopsida</taxon>
        <taxon>Liliopsida</taxon>
        <taxon>Arecaceae</taxon>
        <taxon>Coryphoideae</taxon>
        <taxon>Phoeniceae</taxon>
        <taxon>Phoenix</taxon>
    </lineage>
</organism>
<evidence type="ECO:0000256" key="2">
    <source>
        <dbReference type="SAM" id="MobiDB-lite"/>
    </source>
</evidence>
<feature type="compositionally biased region" description="Basic and acidic residues" evidence="2">
    <location>
        <begin position="95"/>
        <end position="106"/>
    </location>
</feature>
<dbReference type="RefSeq" id="XP_008798674.2">
    <property type="nucleotide sequence ID" value="XM_008800452.4"/>
</dbReference>
<dbReference type="PANTHER" id="PTHR31071">
    <property type="entry name" value="GB|AAF24581.1"/>
    <property type="match status" value="1"/>
</dbReference>
<feature type="region of interest" description="Disordered" evidence="2">
    <location>
        <begin position="94"/>
        <end position="119"/>
    </location>
</feature>
<name>A0A8B7CGD9_PHODC</name>
<feature type="region of interest" description="Disordered" evidence="2">
    <location>
        <begin position="485"/>
        <end position="511"/>
    </location>
</feature>
<accession>A0A8B7CGD9</accession>
<dbReference type="PANTHER" id="PTHR31071:SF9">
    <property type="entry name" value="INTRACELLULAR PROTEIN TRANSPORT PROTEIN USO1-RELATED"/>
    <property type="match status" value="1"/>
</dbReference>
<dbReference type="AlphaFoldDB" id="A0A8B7CGD9"/>
<feature type="region of interest" description="Disordered" evidence="2">
    <location>
        <begin position="688"/>
        <end position="715"/>
    </location>
</feature>
<gene>
    <name evidence="4" type="primary">LOC103713496</name>
</gene>
<dbReference type="InterPro" id="IPR043424">
    <property type="entry name" value="BLT-like"/>
</dbReference>
<proteinExistence type="predicted"/>
<dbReference type="GeneID" id="103713496"/>
<evidence type="ECO:0000256" key="1">
    <source>
        <dbReference type="SAM" id="Coils"/>
    </source>
</evidence>
<feature type="region of interest" description="Disordered" evidence="2">
    <location>
        <begin position="1"/>
        <end position="46"/>
    </location>
</feature>
<keyword evidence="1" id="KW-0175">Coiled coil</keyword>
<keyword evidence="3" id="KW-1185">Reference proteome</keyword>
<evidence type="ECO:0000313" key="3">
    <source>
        <dbReference type="Proteomes" id="UP000228380"/>
    </source>
</evidence>
<feature type="coiled-coil region" evidence="1">
    <location>
        <begin position="220"/>
        <end position="357"/>
    </location>
</feature>